<dbReference type="InterPro" id="IPR013783">
    <property type="entry name" value="Ig-like_fold"/>
</dbReference>
<dbReference type="PROSITE" id="PS50835">
    <property type="entry name" value="IG_LIKE"/>
    <property type="match status" value="1"/>
</dbReference>
<dbReference type="EMBL" id="BEZZ01000817">
    <property type="protein sequence ID" value="GCC36342.1"/>
    <property type="molecule type" value="Genomic_DNA"/>
</dbReference>
<evidence type="ECO:0000256" key="2">
    <source>
        <dbReference type="ARBA" id="ARBA00023136"/>
    </source>
</evidence>
<dbReference type="SMART" id="SM00409">
    <property type="entry name" value="IG"/>
    <property type="match status" value="2"/>
</dbReference>
<comment type="caution">
    <text evidence="5">The sequence shown here is derived from an EMBL/GenBank/DDBJ whole genome shotgun (WGS) entry which is preliminary data.</text>
</comment>
<keyword evidence="2" id="KW-0472">Membrane</keyword>
<organism evidence="5 6">
    <name type="scientific">Chiloscyllium punctatum</name>
    <name type="common">Brownbanded bambooshark</name>
    <name type="synonym">Hemiscyllium punctatum</name>
    <dbReference type="NCBI Taxonomy" id="137246"/>
    <lineage>
        <taxon>Eukaryota</taxon>
        <taxon>Metazoa</taxon>
        <taxon>Chordata</taxon>
        <taxon>Craniata</taxon>
        <taxon>Vertebrata</taxon>
        <taxon>Chondrichthyes</taxon>
        <taxon>Elasmobranchii</taxon>
        <taxon>Galeomorphii</taxon>
        <taxon>Galeoidea</taxon>
        <taxon>Orectolobiformes</taxon>
        <taxon>Hemiscylliidae</taxon>
        <taxon>Chiloscyllium</taxon>
    </lineage>
</organism>
<dbReference type="InterPro" id="IPR036179">
    <property type="entry name" value="Ig-like_dom_sf"/>
</dbReference>
<dbReference type="AlphaFoldDB" id="A0A401T104"/>
<dbReference type="Proteomes" id="UP000287033">
    <property type="component" value="Unassembled WGS sequence"/>
</dbReference>
<dbReference type="InterPro" id="IPR037413">
    <property type="entry name" value="MADCAM1"/>
</dbReference>
<evidence type="ECO:0000259" key="4">
    <source>
        <dbReference type="PROSITE" id="PS50835"/>
    </source>
</evidence>
<dbReference type="GO" id="GO:0050901">
    <property type="term" value="P:leukocyte tethering or rolling"/>
    <property type="evidence" value="ECO:0007669"/>
    <property type="project" value="TreeGrafter"/>
</dbReference>
<dbReference type="STRING" id="137246.A0A401T104"/>
<dbReference type="GO" id="GO:0034113">
    <property type="term" value="P:heterotypic cell-cell adhesion"/>
    <property type="evidence" value="ECO:0007669"/>
    <property type="project" value="TreeGrafter"/>
</dbReference>
<dbReference type="GO" id="GO:2000403">
    <property type="term" value="P:positive regulation of lymphocyte migration"/>
    <property type="evidence" value="ECO:0007669"/>
    <property type="project" value="InterPro"/>
</dbReference>
<reference evidence="5 6" key="1">
    <citation type="journal article" date="2018" name="Nat. Ecol. Evol.">
        <title>Shark genomes provide insights into elasmobranch evolution and the origin of vertebrates.</title>
        <authorList>
            <person name="Hara Y"/>
            <person name="Yamaguchi K"/>
            <person name="Onimaru K"/>
            <person name="Kadota M"/>
            <person name="Koyanagi M"/>
            <person name="Keeley SD"/>
            <person name="Tatsumi K"/>
            <person name="Tanaka K"/>
            <person name="Motone F"/>
            <person name="Kageyama Y"/>
            <person name="Nozu R"/>
            <person name="Adachi N"/>
            <person name="Nishimura O"/>
            <person name="Nakagawa R"/>
            <person name="Tanegashima C"/>
            <person name="Kiyatake I"/>
            <person name="Matsumoto R"/>
            <person name="Murakumo K"/>
            <person name="Nishida K"/>
            <person name="Terakita A"/>
            <person name="Kuratani S"/>
            <person name="Sato K"/>
            <person name="Hyodo S Kuraku.S."/>
        </authorList>
    </citation>
    <scope>NUCLEOTIDE SEQUENCE [LARGE SCALE GENOMIC DNA]</scope>
</reference>
<dbReference type="InterPro" id="IPR013162">
    <property type="entry name" value="CD80_C2-set"/>
</dbReference>
<protein>
    <recommendedName>
        <fullName evidence="4">Ig-like domain-containing protein</fullName>
    </recommendedName>
</protein>
<dbReference type="OMA" id="XSANSAY"/>
<dbReference type="GO" id="GO:0007229">
    <property type="term" value="P:integrin-mediated signaling pathway"/>
    <property type="evidence" value="ECO:0007669"/>
    <property type="project" value="InterPro"/>
</dbReference>
<proteinExistence type="predicted"/>
<gene>
    <name evidence="5" type="ORF">chiPu_0014836</name>
</gene>
<dbReference type="GO" id="GO:0098640">
    <property type="term" value="F:integrin binding involved in cell-matrix adhesion"/>
    <property type="evidence" value="ECO:0007669"/>
    <property type="project" value="InterPro"/>
</dbReference>
<evidence type="ECO:0000256" key="1">
    <source>
        <dbReference type="ARBA" id="ARBA00004167"/>
    </source>
</evidence>
<sequence>MKMGCSFLQITGIPNEQDKMWTRISFLIFTFSVLIRDSVLVTGREEVLRISPPVPVVSVGATVELVCHTQCPNSQPNWEKTIDSAPGKITFHPLKAVLRIDKVLESYENDYKCTTKCRGKFYSKDVYLAVYSFPQNPSVELTSLNPVAGQTVTLRCSGQNLYPCHKVKVYWYQSHELLPDPEEPTVTMNDHLCNTVSHRNYTTTSKDRDLTFTCEIRLGLPTAEFQSKNSSLEIHLNSESVPTAPSLGPF</sequence>
<feature type="domain" description="Ig-like" evidence="4">
    <location>
        <begin position="137"/>
        <end position="233"/>
    </location>
</feature>
<dbReference type="Pfam" id="PF08205">
    <property type="entry name" value="C2-set_2"/>
    <property type="match status" value="1"/>
</dbReference>
<dbReference type="OrthoDB" id="10045578at2759"/>
<evidence type="ECO:0000256" key="3">
    <source>
        <dbReference type="ARBA" id="ARBA00023157"/>
    </source>
</evidence>
<dbReference type="PANTHER" id="PTHR14162:SF1">
    <property type="entry name" value="MUCOSAL ADDRESSIN CELL ADHESION MOLECULE 1"/>
    <property type="match status" value="1"/>
</dbReference>
<dbReference type="SUPFAM" id="SSF48726">
    <property type="entry name" value="Immunoglobulin"/>
    <property type="match status" value="2"/>
</dbReference>
<dbReference type="Gene3D" id="2.60.40.10">
    <property type="entry name" value="Immunoglobulins"/>
    <property type="match status" value="2"/>
</dbReference>
<accession>A0A401T104</accession>
<dbReference type="GO" id="GO:0016020">
    <property type="term" value="C:membrane"/>
    <property type="evidence" value="ECO:0007669"/>
    <property type="project" value="UniProtKB-SubCell"/>
</dbReference>
<evidence type="ECO:0000313" key="5">
    <source>
        <dbReference type="EMBL" id="GCC36342.1"/>
    </source>
</evidence>
<name>A0A401T104_CHIPU</name>
<evidence type="ECO:0000313" key="6">
    <source>
        <dbReference type="Proteomes" id="UP000287033"/>
    </source>
</evidence>
<dbReference type="InterPro" id="IPR003599">
    <property type="entry name" value="Ig_sub"/>
</dbReference>
<comment type="subcellular location">
    <subcellularLocation>
        <location evidence="1">Membrane</location>
        <topology evidence="1">Single-pass membrane protein</topology>
    </subcellularLocation>
</comment>
<keyword evidence="6" id="KW-1185">Reference proteome</keyword>
<keyword evidence="3" id="KW-1015">Disulfide bond</keyword>
<dbReference type="InterPro" id="IPR007110">
    <property type="entry name" value="Ig-like_dom"/>
</dbReference>
<dbReference type="PANTHER" id="PTHR14162">
    <property type="entry name" value="MUCOSAL ADDRESSIN CELL ADHESION MOLECULE-1"/>
    <property type="match status" value="1"/>
</dbReference>